<dbReference type="SUPFAM" id="SSF52540">
    <property type="entry name" value="P-loop containing nucleoside triphosphate hydrolases"/>
    <property type="match status" value="1"/>
</dbReference>
<feature type="coiled-coil region" evidence="1">
    <location>
        <begin position="424"/>
        <end position="451"/>
    </location>
</feature>
<dbReference type="InterPro" id="IPR045427">
    <property type="entry name" value="MoxR"/>
</dbReference>
<dbReference type="Pfam" id="PF20030">
    <property type="entry name" value="bpMoxR"/>
    <property type="match status" value="1"/>
</dbReference>
<proteinExistence type="predicted"/>
<dbReference type="CDD" id="cd00009">
    <property type="entry name" value="AAA"/>
    <property type="match status" value="1"/>
</dbReference>
<sequence length="514" mass="60369">MMTLTERLEELTKQLQQNVYEKEEIFNLAMLAMLSGESIFLLGKPGIAKSLVSRRLKHAFKNGTIFEYLMNRFSTPEEIFGPISIEDLQKGVYKRLINKYLPIAEIVFLDEIWKAGPSIQNTLLTIINEKIFRNAGVDIKVPMKLLISASNELPAEGQGLEALYDRFIIRYIAHGLKDETNFNDMIAGVTELDVKVDEALQITHEEYDVWRKEINKVKMTQSTFDFISRFRKAMYIATDGEYYISDRRWKKIAHLMKASAFYNGRDTVDKADWLVIPYCIWDDEQQEEEYNAIFNEFYLDALTYDVREKKIRLSKELEELSAQYEDIQEVNSRKSEYLDVFDEKLQGTFHRILWKNQQYPICFIRVEDLIDARHNKTQPTLVELYYGEDLDNMVDVLQTEISYVNDSTFKIIKTDEEIRVEIKNSKVEDNNSKLEKRILEVEREIDKLATAFPDEKERLLELNCIFFRDRFILAVNNVFNDDKLNFNEDIIEVDYRSKDNTEPNSGSLSNLVKN</sequence>
<dbReference type="STRING" id="2138.SMSRO_v1c06160"/>
<name>A0A2P6FBL0_9MOLU</name>
<dbReference type="AlphaFoldDB" id="A0A2P6FBL0"/>
<organism evidence="4 5">
    <name type="scientific">Spiroplasma poulsonii</name>
    <dbReference type="NCBI Taxonomy" id="2138"/>
    <lineage>
        <taxon>Bacteria</taxon>
        <taxon>Bacillati</taxon>
        <taxon>Mycoplasmatota</taxon>
        <taxon>Mollicutes</taxon>
        <taxon>Entomoplasmatales</taxon>
        <taxon>Spiroplasmataceae</taxon>
        <taxon>Spiroplasma</taxon>
    </lineage>
</organism>
<dbReference type="PANTHER" id="PTHR32204:SF0">
    <property type="entry name" value="ATPASE RAVA"/>
    <property type="match status" value="1"/>
</dbReference>
<feature type="domain" description="MoxR" evidence="3">
    <location>
        <begin position="7"/>
        <end position="195"/>
    </location>
</feature>
<dbReference type="OrthoDB" id="1814213at2"/>
<dbReference type="RefSeq" id="WP_040093024.1">
    <property type="nucleotide sequence ID" value="NZ_CM020866.1"/>
</dbReference>
<dbReference type="Pfam" id="PF17868">
    <property type="entry name" value="AAA_lid_8"/>
    <property type="match status" value="1"/>
</dbReference>
<comment type="caution">
    <text evidence="4">The sequence shown here is derived from an EMBL/GenBank/DDBJ whole genome shotgun (WGS) entry which is preliminary data.</text>
</comment>
<keyword evidence="4" id="KW-0378">Hydrolase</keyword>
<dbReference type="Gene3D" id="3.40.50.300">
    <property type="entry name" value="P-loop containing nucleotide triphosphate hydrolases"/>
    <property type="match status" value="1"/>
</dbReference>
<evidence type="ECO:0000256" key="1">
    <source>
        <dbReference type="SAM" id="Coils"/>
    </source>
</evidence>
<gene>
    <name evidence="4" type="primary">ravA</name>
    <name evidence="4" type="ORF">SMSRO_SF006470</name>
</gene>
<accession>A0A2P6FBL0</accession>
<dbReference type="PANTHER" id="PTHR32204">
    <property type="entry name" value="ATPASE RAVA"/>
    <property type="match status" value="1"/>
</dbReference>
<evidence type="ECO:0000259" key="2">
    <source>
        <dbReference type="Pfam" id="PF17868"/>
    </source>
</evidence>
<dbReference type="EC" id="3.6.3.-" evidence="4"/>
<evidence type="ECO:0000313" key="5">
    <source>
        <dbReference type="Proteomes" id="UP000031565"/>
    </source>
</evidence>
<keyword evidence="1" id="KW-0175">Coiled coil</keyword>
<keyword evidence="5" id="KW-1185">Reference proteome</keyword>
<dbReference type="Proteomes" id="UP000031565">
    <property type="component" value="Unassembled WGS sequence"/>
</dbReference>
<evidence type="ECO:0000259" key="3">
    <source>
        <dbReference type="Pfam" id="PF20030"/>
    </source>
</evidence>
<dbReference type="InterPro" id="IPR041538">
    <property type="entry name" value="RavA-like_AAA_lid"/>
</dbReference>
<feature type="domain" description="ATPase RavA-like AAA lid" evidence="2">
    <location>
        <begin position="223"/>
        <end position="294"/>
    </location>
</feature>
<reference evidence="4 5" key="1">
    <citation type="journal article" date="2015" name="MBio">
        <title>Genome sequence of the Drosophila melanogaster male-killing Spiroplasma strain MSRO endosymbiont.</title>
        <authorList>
            <person name="Paredes J.C."/>
            <person name="Herren J.K."/>
            <person name="Schupfer F."/>
            <person name="Marin R."/>
            <person name="Claverol S."/>
            <person name="Kuo C.H."/>
            <person name="Lemaitre B."/>
            <person name="Beven L."/>
        </authorList>
    </citation>
    <scope>NUCLEOTIDE SEQUENCE [LARGE SCALE GENOMIC DNA]</scope>
    <source>
        <strain evidence="4 5">MSRO</strain>
    </source>
</reference>
<dbReference type="EMBL" id="JTLV02000001">
    <property type="protein sequence ID" value="PQM30855.1"/>
    <property type="molecule type" value="Genomic_DNA"/>
</dbReference>
<protein>
    <submittedName>
        <fullName evidence="4">ATPase RavA</fullName>
        <ecNumber evidence="4">3.6.3.-</ecNumber>
    </submittedName>
</protein>
<evidence type="ECO:0000313" key="4">
    <source>
        <dbReference type="EMBL" id="PQM30855.1"/>
    </source>
</evidence>
<dbReference type="GO" id="GO:0016787">
    <property type="term" value="F:hydrolase activity"/>
    <property type="evidence" value="ECO:0007669"/>
    <property type="project" value="UniProtKB-KW"/>
</dbReference>
<dbReference type="InterPro" id="IPR027417">
    <property type="entry name" value="P-loop_NTPase"/>
</dbReference>
<dbReference type="InterPro" id="IPR050513">
    <property type="entry name" value="RavA_ATPases"/>
</dbReference>